<gene>
    <name evidence="2" type="ORF">Tci_924972</name>
</gene>
<feature type="non-terminal residue" evidence="2">
    <location>
        <position position="104"/>
    </location>
</feature>
<comment type="caution">
    <text evidence="2">The sequence shown here is derived from an EMBL/GenBank/DDBJ whole genome shotgun (WGS) entry which is preliminary data.</text>
</comment>
<sequence>RYQDLYKSKAESNSNVSSGAAVLEKPKLLAPGLYAITPKYVPPQKRNNKEVNTPLPRNEKVSSVKKPNVPVYMSTGIKFITKASKSKSKYERKTYRNLPARSEN</sequence>
<dbReference type="AlphaFoldDB" id="A0A699X1Q0"/>
<feature type="region of interest" description="Disordered" evidence="1">
    <location>
        <begin position="39"/>
        <end position="67"/>
    </location>
</feature>
<evidence type="ECO:0000313" key="2">
    <source>
        <dbReference type="EMBL" id="GFD53003.1"/>
    </source>
</evidence>
<organism evidence="2">
    <name type="scientific">Tanacetum cinerariifolium</name>
    <name type="common">Dalmatian daisy</name>
    <name type="synonym">Chrysanthemum cinerariifolium</name>
    <dbReference type="NCBI Taxonomy" id="118510"/>
    <lineage>
        <taxon>Eukaryota</taxon>
        <taxon>Viridiplantae</taxon>
        <taxon>Streptophyta</taxon>
        <taxon>Embryophyta</taxon>
        <taxon>Tracheophyta</taxon>
        <taxon>Spermatophyta</taxon>
        <taxon>Magnoliopsida</taxon>
        <taxon>eudicotyledons</taxon>
        <taxon>Gunneridae</taxon>
        <taxon>Pentapetalae</taxon>
        <taxon>asterids</taxon>
        <taxon>campanulids</taxon>
        <taxon>Asterales</taxon>
        <taxon>Asteraceae</taxon>
        <taxon>Asteroideae</taxon>
        <taxon>Anthemideae</taxon>
        <taxon>Anthemidinae</taxon>
        <taxon>Tanacetum</taxon>
    </lineage>
</organism>
<reference evidence="2" key="1">
    <citation type="journal article" date="2019" name="Sci. Rep.">
        <title>Draft genome of Tanacetum cinerariifolium, the natural source of mosquito coil.</title>
        <authorList>
            <person name="Yamashiro T."/>
            <person name="Shiraishi A."/>
            <person name="Satake H."/>
            <person name="Nakayama K."/>
        </authorList>
    </citation>
    <scope>NUCLEOTIDE SEQUENCE</scope>
</reference>
<feature type="region of interest" description="Disordered" evidence="1">
    <location>
        <begin position="1"/>
        <end position="22"/>
    </location>
</feature>
<proteinExistence type="predicted"/>
<protein>
    <submittedName>
        <fullName evidence="2">Uncharacterized protein</fullName>
    </submittedName>
</protein>
<feature type="compositionally biased region" description="Basic and acidic residues" evidence="1">
    <location>
        <begin position="1"/>
        <end position="10"/>
    </location>
</feature>
<name>A0A699X1Q0_TANCI</name>
<evidence type="ECO:0000256" key="1">
    <source>
        <dbReference type="SAM" id="MobiDB-lite"/>
    </source>
</evidence>
<feature type="non-terminal residue" evidence="2">
    <location>
        <position position="1"/>
    </location>
</feature>
<feature type="region of interest" description="Disordered" evidence="1">
    <location>
        <begin position="83"/>
        <end position="104"/>
    </location>
</feature>
<accession>A0A699X1Q0</accession>
<dbReference type="EMBL" id="BKCJ011788985">
    <property type="protein sequence ID" value="GFD53003.1"/>
    <property type="molecule type" value="Genomic_DNA"/>
</dbReference>